<evidence type="ECO:0000313" key="3">
    <source>
        <dbReference type="Proteomes" id="UP000799757"/>
    </source>
</evidence>
<gene>
    <name evidence="2" type="ORF">K505DRAFT_367519</name>
</gene>
<reference evidence="2" key="1">
    <citation type="journal article" date="2020" name="Stud. Mycol.">
        <title>101 Dothideomycetes genomes: a test case for predicting lifestyles and emergence of pathogens.</title>
        <authorList>
            <person name="Haridas S."/>
            <person name="Albert R."/>
            <person name="Binder M."/>
            <person name="Bloem J."/>
            <person name="Labutti K."/>
            <person name="Salamov A."/>
            <person name="Andreopoulos B."/>
            <person name="Baker S."/>
            <person name="Barry K."/>
            <person name="Bills G."/>
            <person name="Bluhm B."/>
            <person name="Cannon C."/>
            <person name="Castanera R."/>
            <person name="Culley D."/>
            <person name="Daum C."/>
            <person name="Ezra D."/>
            <person name="Gonzalez J."/>
            <person name="Henrissat B."/>
            <person name="Kuo A."/>
            <person name="Liang C."/>
            <person name="Lipzen A."/>
            <person name="Lutzoni F."/>
            <person name="Magnuson J."/>
            <person name="Mondo S."/>
            <person name="Nolan M."/>
            <person name="Ohm R."/>
            <person name="Pangilinan J."/>
            <person name="Park H.-J."/>
            <person name="Ramirez L."/>
            <person name="Alfaro M."/>
            <person name="Sun H."/>
            <person name="Tritt A."/>
            <person name="Yoshinaga Y."/>
            <person name="Zwiers L.-H."/>
            <person name="Turgeon B."/>
            <person name="Goodwin S."/>
            <person name="Spatafora J."/>
            <person name="Crous P."/>
            <person name="Grigoriev I."/>
        </authorList>
    </citation>
    <scope>NUCLEOTIDE SEQUENCE</scope>
    <source>
        <strain evidence="2">CBS 109.77</strain>
    </source>
</reference>
<dbReference type="PANTHER" id="PTHR33112">
    <property type="entry name" value="DOMAIN PROTEIN, PUTATIVE-RELATED"/>
    <property type="match status" value="1"/>
</dbReference>
<evidence type="ECO:0000313" key="2">
    <source>
        <dbReference type="EMBL" id="KAF2787240.1"/>
    </source>
</evidence>
<dbReference type="Proteomes" id="UP000799757">
    <property type="component" value="Unassembled WGS sequence"/>
</dbReference>
<dbReference type="AlphaFoldDB" id="A0A6A6WSW6"/>
<dbReference type="OrthoDB" id="5362512at2759"/>
<dbReference type="InterPro" id="IPR010730">
    <property type="entry name" value="HET"/>
</dbReference>
<protein>
    <submittedName>
        <fullName evidence="2">HET-domain-containing protein</fullName>
    </submittedName>
</protein>
<accession>A0A6A6WSW6</accession>
<evidence type="ECO:0000259" key="1">
    <source>
        <dbReference type="Pfam" id="PF06985"/>
    </source>
</evidence>
<sequence length="582" mass="65424">MDSSVGKPLSFWQRESGLRVTFHGENVAVGGFDIEIFASEDCGGLIPKAGLVSISTESEAAFEQVATWFLSCLNTHRGFCSTMYTNRLLPYRILDLGSGGLTGKIMLRETQSQIGKYACLSHCWGGHQPLQTTIETLEQHKEEIGWDALPKTFQDAVTYTRRLTLQYLWIDSLCIIQDDIDDWNTQAAQMAEIYRNGIITLSAAASKGPDDGLFVMTRSKHIAVEVPLPSNATGGPKFFTRYPIPHSAGDHPLLTRGWVLQERLLSPRVLHFGAFEMIWECMQSYKCECGASKNTNSWLDWKTKFHPDMLADCPPKFAAESWHNLVKDFSGLNLSQMKDVLPAVSGAAKIIQQKLQSTGLKATYIAGMWYCWFIEDCLWNVSSPTGSRPEEWQGPTFSWASIACIKDISYAAHSIFELRFLPEGEFSVRNCPTLHASIKEHSCELKGADETGQVASASVLLSGPLMKATLDQDDLIIHGQVRYFNSQFWPDYDFSIPGDYQIENGSTLWCLKILSVKQPLKDPIVQDMWFLILRQVGVDGSGQRVFERVGLLKYRDGYDVKLPVREWFDPKHVEEDATVKII</sequence>
<dbReference type="EMBL" id="MU002343">
    <property type="protein sequence ID" value="KAF2787240.1"/>
    <property type="molecule type" value="Genomic_DNA"/>
</dbReference>
<name>A0A6A6WSW6_9PLEO</name>
<organism evidence="2 3">
    <name type="scientific">Melanomma pulvis-pyrius CBS 109.77</name>
    <dbReference type="NCBI Taxonomy" id="1314802"/>
    <lineage>
        <taxon>Eukaryota</taxon>
        <taxon>Fungi</taxon>
        <taxon>Dikarya</taxon>
        <taxon>Ascomycota</taxon>
        <taxon>Pezizomycotina</taxon>
        <taxon>Dothideomycetes</taxon>
        <taxon>Pleosporomycetidae</taxon>
        <taxon>Pleosporales</taxon>
        <taxon>Melanommataceae</taxon>
        <taxon>Melanomma</taxon>
    </lineage>
</organism>
<keyword evidence="3" id="KW-1185">Reference proteome</keyword>
<feature type="domain" description="Heterokaryon incompatibility" evidence="1">
    <location>
        <begin position="117"/>
        <end position="262"/>
    </location>
</feature>
<dbReference type="Pfam" id="PF06985">
    <property type="entry name" value="HET"/>
    <property type="match status" value="1"/>
</dbReference>
<dbReference type="PANTHER" id="PTHR33112:SF9">
    <property type="entry name" value="HETEROKARYON INCOMPATIBILITY DOMAIN-CONTAINING PROTEIN"/>
    <property type="match status" value="1"/>
</dbReference>
<proteinExistence type="predicted"/>